<organism evidence="1 4">
    <name type="scientific">Acidiplasma aeolicum</name>
    <dbReference type="NCBI Taxonomy" id="507754"/>
    <lineage>
        <taxon>Archaea</taxon>
        <taxon>Methanobacteriati</taxon>
        <taxon>Thermoplasmatota</taxon>
        <taxon>Thermoplasmata</taxon>
        <taxon>Thermoplasmatales</taxon>
        <taxon>Ferroplasmaceae</taxon>
        <taxon>Acidiplasma</taxon>
    </lineage>
</organism>
<dbReference type="Proteomes" id="UP000050515">
    <property type="component" value="Unassembled WGS sequence"/>
</dbReference>
<reference evidence="2 3" key="2">
    <citation type="submission" date="2015-09" db="EMBL/GenBank/DDBJ databases">
        <title>Heavy metals and arsenic resistance mechanisms in polyextremophilic archaea of the family Ferroplasmaceae.</title>
        <authorList>
            <person name="Bulaev A.G."/>
            <person name="Kanygina A.V."/>
        </authorList>
    </citation>
    <scope>NUCLEOTIDE SEQUENCE [LARGE SCALE GENOMIC DNA]</scope>
    <source>
        <strain evidence="2 3">VT</strain>
    </source>
</reference>
<dbReference type="AlphaFoldDB" id="A0A0P9D923"/>
<dbReference type="EMBL" id="LJCQ01000340">
    <property type="protein sequence ID" value="KPV45945.1"/>
    <property type="molecule type" value="Genomic_DNA"/>
</dbReference>
<dbReference type="EMBL" id="LKBG01000253">
    <property type="protein sequence ID" value="KQB34146.1"/>
    <property type="molecule type" value="Genomic_DNA"/>
</dbReference>
<dbReference type="InterPro" id="IPR038394">
    <property type="entry name" value="TA0956_sf"/>
</dbReference>
<proteinExistence type="predicted"/>
<evidence type="ECO:0000313" key="2">
    <source>
        <dbReference type="EMBL" id="KQB34146.1"/>
    </source>
</evidence>
<dbReference type="InterPro" id="IPR021595">
    <property type="entry name" value="TA0956"/>
</dbReference>
<gene>
    <name evidence="2" type="ORF">AOG54_01270</name>
    <name evidence="1" type="ORF">SE19_07615</name>
</gene>
<evidence type="ECO:0000313" key="4">
    <source>
        <dbReference type="Proteomes" id="UP000050515"/>
    </source>
</evidence>
<evidence type="ECO:0000313" key="3">
    <source>
        <dbReference type="Proteomes" id="UP000050320"/>
    </source>
</evidence>
<dbReference type="PATRIC" id="fig|507754.4.peg.745"/>
<dbReference type="RefSeq" id="WP_048100942.1">
    <property type="nucleotide sequence ID" value="NZ_JBBYJF010000023.1"/>
</dbReference>
<sequence>MVMCVMYNLKLKNVHPSTICVLLSKFEDSFNALLDVITSPLPEDSLEEFIEGYARTDEIMPEDKTIGFIIINKEKKVVSLTFTQNTGIVRQNVEKILEKYKKLGYKTEVEYAKTPY</sequence>
<name>A0A0P9D923_9ARCH</name>
<comment type="caution">
    <text evidence="1">The sequence shown here is derived from an EMBL/GenBank/DDBJ whole genome shotgun (WGS) entry which is preliminary data.</text>
</comment>
<accession>A0A0P9D923</accession>
<dbReference type="Pfam" id="PF11513">
    <property type="entry name" value="TA0956"/>
    <property type="match status" value="1"/>
</dbReference>
<dbReference type="Proteomes" id="UP000050320">
    <property type="component" value="Unassembled WGS sequence"/>
</dbReference>
<dbReference type="OrthoDB" id="56512at2157"/>
<protein>
    <submittedName>
        <fullName evidence="1">Uncharacterized protein</fullName>
    </submittedName>
</protein>
<reference evidence="1 4" key="1">
    <citation type="submission" date="2015-09" db="EMBL/GenBank/DDBJ databases">
        <title>Draft genome sequence of Acidiplasma aeolicum DSM 18409.</title>
        <authorList>
            <person name="Hemp J."/>
        </authorList>
    </citation>
    <scope>NUCLEOTIDE SEQUENCE [LARGE SCALE GENOMIC DNA]</scope>
    <source>
        <strain evidence="1 4">V</strain>
    </source>
</reference>
<evidence type="ECO:0000313" key="1">
    <source>
        <dbReference type="EMBL" id="KPV45945.1"/>
    </source>
</evidence>
<dbReference type="Gene3D" id="3.30.420.600">
    <property type="entry name" value="Thermoplasma acidophilum protein TA0956"/>
    <property type="match status" value="1"/>
</dbReference>
<keyword evidence="3" id="KW-1185">Reference proteome</keyword>